<proteinExistence type="predicted"/>
<dbReference type="Proteomes" id="UP000008366">
    <property type="component" value="Unassembled WGS sequence"/>
</dbReference>
<gene>
    <name evidence="1" type="ORF">KILIM_049_00140</name>
</gene>
<dbReference type="InterPro" id="IPR029060">
    <property type="entry name" value="PIN-like_dom_sf"/>
</dbReference>
<evidence type="ECO:0000313" key="2">
    <source>
        <dbReference type="Proteomes" id="UP000008366"/>
    </source>
</evidence>
<name>K6WSK7_9MICO</name>
<comment type="caution">
    <text evidence="1">The sequence shown here is derived from an EMBL/GenBank/DDBJ whole genome shotgun (WGS) entry which is preliminary data.</text>
</comment>
<evidence type="ECO:0000313" key="1">
    <source>
        <dbReference type="EMBL" id="GAB96796.1"/>
    </source>
</evidence>
<dbReference type="SUPFAM" id="SSF88723">
    <property type="entry name" value="PIN domain-like"/>
    <property type="match status" value="1"/>
</dbReference>
<evidence type="ECO:0008006" key="3">
    <source>
        <dbReference type="Google" id="ProtNLM"/>
    </source>
</evidence>
<dbReference type="EMBL" id="BAHD01000049">
    <property type="protein sequence ID" value="GAB96796.1"/>
    <property type="molecule type" value="Genomic_DNA"/>
</dbReference>
<keyword evidence="2" id="KW-1185">Reference proteome</keyword>
<accession>K6WSK7</accession>
<organism evidence="1 2">
    <name type="scientific">Kineosphaera limosa NBRC 100340</name>
    <dbReference type="NCBI Taxonomy" id="1184609"/>
    <lineage>
        <taxon>Bacteria</taxon>
        <taxon>Bacillati</taxon>
        <taxon>Actinomycetota</taxon>
        <taxon>Actinomycetes</taxon>
        <taxon>Micrococcales</taxon>
        <taxon>Dermatophilaceae</taxon>
        <taxon>Kineosphaera</taxon>
    </lineage>
</organism>
<sequence>MAEGHARGRDAVHAATALAADFSAIVSCDADFDDIPGLRRLEPEEALEGL</sequence>
<protein>
    <recommendedName>
        <fullName evidence="3">PIN domain-containing protein</fullName>
    </recommendedName>
</protein>
<reference evidence="1 2" key="1">
    <citation type="submission" date="2012-08" db="EMBL/GenBank/DDBJ databases">
        <title>Whole genome shotgun sequence of Kineosphaera limosa NBRC 100340.</title>
        <authorList>
            <person name="Yoshida I."/>
            <person name="Isaki S."/>
            <person name="Hosoyama A."/>
            <person name="Tsuchikane K."/>
            <person name="Katsumata H."/>
            <person name="Ando Y."/>
            <person name="Ohji S."/>
            <person name="Hamada M."/>
            <person name="Tamura T."/>
            <person name="Yamazoe A."/>
            <person name="Yamazaki S."/>
            <person name="Fujita N."/>
        </authorList>
    </citation>
    <scope>NUCLEOTIDE SEQUENCE [LARGE SCALE GENOMIC DNA]</scope>
    <source>
        <strain evidence="1 2">NBRC 100340</strain>
    </source>
</reference>
<dbReference type="AlphaFoldDB" id="K6WSK7"/>